<keyword evidence="2" id="KW-1185">Reference proteome</keyword>
<dbReference type="Proteomes" id="UP000827872">
    <property type="component" value="Linkage Group LG03"/>
</dbReference>
<evidence type="ECO:0000313" key="1">
    <source>
        <dbReference type="EMBL" id="KAH7994086.1"/>
    </source>
</evidence>
<gene>
    <name evidence="1" type="ORF">K3G42_033147</name>
</gene>
<dbReference type="EMBL" id="CM037616">
    <property type="protein sequence ID" value="KAH7994086.1"/>
    <property type="molecule type" value="Genomic_DNA"/>
</dbReference>
<accession>A0ACB8ENT3</accession>
<reference evidence="1" key="1">
    <citation type="submission" date="2021-08" db="EMBL/GenBank/DDBJ databases">
        <title>The first chromosome-level gecko genome reveals the dynamic sex chromosomes of Neotropical dwarf geckos (Sphaerodactylidae: Sphaerodactylus).</title>
        <authorList>
            <person name="Pinto B.J."/>
            <person name="Keating S.E."/>
            <person name="Gamble T."/>
        </authorList>
    </citation>
    <scope>NUCLEOTIDE SEQUENCE</scope>
    <source>
        <strain evidence="1">TG3544</strain>
    </source>
</reference>
<proteinExistence type="predicted"/>
<sequence>MHVLCFLLCKMSNSTESQPVTDISPVTQKSPVSCFAPNVSSLPMRLPRGSASLEKVKDQLPKGDIEREPLLTPLGITPRVWDLGISQNLAGLQTTKFSS</sequence>
<name>A0ACB8ENT3_9SAUR</name>
<protein>
    <submittedName>
        <fullName evidence="1">Uncharacterized protein</fullName>
    </submittedName>
</protein>
<comment type="caution">
    <text evidence="1">The sequence shown here is derived from an EMBL/GenBank/DDBJ whole genome shotgun (WGS) entry which is preliminary data.</text>
</comment>
<organism evidence="1 2">
    <name type="scientific">Sphaerodactylus townsendi</name>
    <dbReference type="NCBI Taxonomy" id="933632"/>
    <lineage>
        <taxon>Eukaryota</taxon>
        <taxon>Metazoa</taxon>
        <taxon>Chordata</taxon>
        <taxon>Craniata</taxon>
        <taxon>Vertebrata</taxon>
        <taxon>Euteleostomi</taxon>
        <taxon>Lepidosauria</taxon>
        <taxon>Squamata</taxon>
        <taxon>Bifurcata</taxon>
        <taxon>Gekkota</taxon>
        <taxon>Sphaerodactylidae</taxon>
        <taxon>Sphaerodactylus</taxon>
    </lineage>
</organism>
<evidence type="ECO:0000313" key="2">
    <source>
        <dbReference type="Proteomes" id="UP000827872"/>
    </source>
</evidence>